<keyword evidence="2" id="KW-1185">Reference proteome</keyword>
<dbReference type="Proteomes" id="UP000037688">
    <property type="component" value="Unassembled WGS sequence"/>
</dbReference>
<sequence length="338" mass="38933">MERRFFLTGVVLENLIMKRDSKSYVDSLHAILIHAGLFQGSKYVLAGYTGMAFKLSVHRRLLPMSVTAYGQWGESHRPGMDNLGIFTIWDGGRTRHPTFGYYQQDAVNWVKRSLDGGIGVIYWIPEFGVIHGYDDSDRIFYVQDGWSKEPQILLYDNFGLNFTGFWYCQVFGEQVHIPKQQMLLEALRLAIEDWDVPYRLLPDQNIASGRLAYDVWVQALRSGDYDESGAAYILESYCQSRTDIQMYLQDARGIWTELDQAYACYEQLGALIIQMKGCMIQENNRWILQADATEKLAQALLEAKTLEGQAVDYFRLISLKYPDRKRSTVPRWGAHSAR</sequence>
<organism evidence="1 2">
    <name type="scientific">Paenibacillus xylanivorans</name>
    <dbReference type="NCBI Taxonomy" id="1705561"/>
    <lineage>
        <taxon>Bacteria</taxon>
        <taxon>Bacillati</taxon>
        <taxon>Bacillota</taxon>
        <taxon>Bacilli</taxon>
        <taxon>Bacillales</taxon>
        <taxon>Paenibacillaceae</taxon>
        <taxon>Paenibacillus</taxon>
    </lineage>
</organism>
<reference evidence="1 2" key="1">
    <citation type="submission" date="2015-08" db="EMBL/GenBank/DDBJ databases">
        <title>Draft genome sequence of cellulolytic and xylanolytic Paenibacillus sp. A59, isolated from a decaying forest soil from Patagonia, Argentina.</title>
        <authorList>
            <person name="Ghio S."/>
            <person name="Caceres A.M."/>
            <person name="Talia P."/>
            <person name="Grasso D."/>
            <person name="Campos E."/>
        </authorList>
    </citation>
    <scope>NUCLEOTIDE SEQUENCE [LARGE SCALE GENOMIC DNA]</scope>
    <source>
        <strain evidence="1 2">A59</strain>
    </source>
</reference>
<comment type="caution">
    <text evidence="1">The sequence shown here is derived from an EMBL/GenBank/DDBJ whole genome shotgun (WGS) entry which is preliminary data.</text>
</comment>
<dbReference type="EMBL" id="LITU01000045">
    <property type="protein sequence ID" value="KOY17158.1"/>
    <property type="molecule type" value="Genomic_DNA"/>
</dbReference>
<evidence type="ECO:0000313" key="2">
    <source>
        <dbReference type="Proteomes" id="UP000037688"/>
    </source>
</evidence>
<proteinExistence type="predicted"/>
<protein>
    <submittedName>
        <fullName evidence="1">Uncharacterized protein</fullName>
    </submittedName>
</protein>
<name>A0A0M9BQR2_9BACL</name>
<accession>A0A0M9BQR2</accession>
<dbReference type="AlphaFoldDB" id="A0A0M9BQR2"/>
<evidence type="ECO:0000313" key="1">
    <source>
        <dbReference type="EMBL" id="KOY17158.1"/>
    </source>
</evidence>
<dbReference type="OrthoDB" id="2960956at2"/>
<gene>
    <name evidence="1" type="ORF">AMS66_07355</name>
</gene>
<dbReference type="PATRIC" id="fig|1705561.3.peg.1205"/>